<organism evidence="2 3">
    <name type="scientific">Nitrosomonas halophila</name>
    <dbReference type="NCBI Taxonomy" id="44576"/>
    <lineage>
        <taxon>Bacteria</taxon>
        <taxon>Pseudomonadati</taxon>
        <taxon>Pseudomonadota</taxon>
        <taxon>Betaproteobacteria</taxon>
        <taxon>Nitrosomonadales</taxon>
        <taxon>Nitrosomonadaceae</taxon>
        <taxon>Nitrosomonas</taxon>
    </lineage>
</organism>
<keyword evidence="1" id="KW-0812">Transmembrane</keyword>
<dbReference type="EMBL" id="FNOY01000036">
    <property type="protein sequence ID" value="SDY45046.1"/>
    <property type="molecule type" value="Genomic_DNA"/>
</dbReference>
<evidence type="ECO:0000313" key="3">
    <source>
        <dbReference type="Proteomes" id="UP000198640"/>
    </source>
</evidence>
<accession>A0A1H3JYN9</accession>
<reference evidence="2 3" key="1">
    <citation type="submission" date="2016-10" db="EMBL/GenBank/DDBJ databases">
        <authorList>
            <person name="de Groot N.N."/>
        </authorList>
    </citation>
    <scope>NUCLEOTIDE SEQUENCE [LARGE SCALE GENOMIC DNA]</scope>
    <source>
        <strain evidence="2 3">Nm1</strain>
    </source>
</reference>
<sequence>MIGPPLRSCLGIPISDQIAQRCGNSSVIVAEKRLNGRGPLGLTITAVKVCAAVIFYCSVFASVAKPSTHTRVRKRTRSAVLNDACQEQSGCCEKCRKCGTGATLFELLV</sequence>
<dbReference type="Proteomes" id="UP000198640">
    <property type="component" value="Unassembled WGS sequence"/>
</dbReference>
<evidence type="ECO:0000313" key="2">
    <source>
        <dbReference type="EMBL" id="SDY45046.1"/>
    </source>
</evidence>
<name>A0A1H3JYN9_9PROT</name>
<proteinExistence type="predicted"/>
<keyword evidence="3" id="KW-1185">Reference proteome</keyword>
<keyword evidence="1" id="KW-0472">Membrane</keyword>
<dbReference type="AlphaFoldDB" id="A0A1H3JYN9"/>
<dbReference type="STRING" id="44576.SAMN05421881_103623"/>
<protein>
    <submittedName>
        <fullName evidence="2">Uncharacterized protein</fullName>
    </submittedName>
</protein>
<evidence type="ECO:0000256" key="1">
    <source>
        <dbReference type="SAM" id="Phobius"/>
    </source>
</evidence>
<keyword evidence="1" id="KW-1133">Transmembrane helix</keyword>
<gene>
    <name evidence="2" type="ORF">SAMN05421881_103623</name>
</gene>
<feature type="transmembrane region" description="Helical" evidence="1">
    <location>
        <begin position="40"/>
        <end position="64"/>
    </location>
</feature>